<evidence type="ECO:0000256" key="7">
    <source>
        <dbReference type="PIRSR" id="PIRSR602401-1"/>
    </source>
</evidence>
<dbReference type="PANTHER" id="PTHR24291:SF50">
    <property type="entry name" value="BIFUNCTIONAL ALBAFLAVENONE MONOOXYGENASE_TERPENE SYNTHASE"/>
    <property type="match status" value="1"/>
</dbReference>
<dbReference type="Pfam" id="PF00067">
    <property type="entry name" value="p450"/>
    <property type="match status" value="2"/>
</dbReference>
<dbReference type="PROSITE" id="PS00086">
    <property type="entry name" value="CYTOCHROME_P450"/>
    <property type="match status" value="1"/>
</dbReference>
<dbReference type="GO" id="GO:0016705">
    <property type="term" value="F:oxidoreductase activity, acting on paired donors, with incorporation or reduction of molecular oxygen"/>
    <property type="evidence" value="ECO:0007669"/>
    <property type="project" value="InterPro"/>
</dbReference>
<keyword evidence="4 8" id="KW-0560">Oxidoreductase</keyword>
<dbReference type="GO" id="GO:0005506">
    <property type="term" value="F:iron ion binding"/>
    <property type="evidence" value="ECO:0007669"/>
    <property type="project" value="InterPro"/>
</dbReference>
<evidence type="ECO:0000256" key="1">
    <source>
        <dbReference type="ARBA" id="ARBA00010617"/>
    </source>
</evidence>
<dbReference type="PRINTS" id="PR00463">
    <property type="entry name" value="EP450I"/>
</dbReference>
<evidence type="ECO:0000256" key="8">
    <source>
        <dbReference type="RuleBase" id="RU000461"/>
    </source>
</evidence>
<dbReference type="InterPro" id="IPR002401">
    <property type="entry name" value="Cyt_P450_E_grp-I"/>
</dbReference>
<evidence type="ECO:0000256" key="3">
    <source>
        <dbReference type="ARBA" id="ARBA00022723"/>
    </source>
</evidence>
<evidence type="ECO:0000313" key="10">
    <source>
        <dbReference type="Proteomes" id="UP000199400"/>
    </source>
</evidence>
<evidence type="ECO:0000256" key="5">
    <source>
        <dbReference type="ARBA" id="ARBA00023004"/>
    </source>
</evidence>
<keyword evidence="5 7" id="KW-0408">Iron</keyword>
<keyword evidence="10" id="KW-1185">Reference proteome</keyword>
<gene>
    <name evidence="9" type="ORF">SAMN02745121_08686</name>
</gene>
<reference evidence="10" key="1">
    <citation type="submission" date="2016-10" db="EMBL/GenBank/DDBJ databases">
        <authorList>
            <person name="Varghese N."/>
            <person name="Submissions S."/>
        </authorList>
    </citation>
    <scope>NUCLEOTIDE SEQUENCE [LARGE SCALE GENOMIC DNA]</scope>
    <source>
        <strain evidence="10">ATCC 25963</strain>
    </source>
</reference>
<accession>A0A1I2IF75</accession>
<evidence type="ECO:0000313" key="9">
    <source>
        <dbReference type="EMBL" id="SFF41052.1"/>
    </source>
</evidence>
<feature type="binding site" description="axial binding residue" evidence="7">
    <location>
        <position position="447"/>
    </location>
    <ligand>
        <name>heme</name>
        <dbReference type="ChEBI" id="CHEBI:30413"/>
    </ligand>
    <ligandPart>
        <name>Fe</name>
        <dbReference type="ChEBI" id="CHEBI:18248"/>
    </ligandPart>
</feature>
<dbReference type="InterPro" id="IPR036396">
    <property type="entry name" value="Cyt_P450_sf"/>
</dbReference>
<proteinExistence type="inferred from homology"/>
<dbReference type="GO" id="GO:0020037">
    <property type="term" value="F:heme binding"/>
    <property type="evidence" value="ECO:0007669"/>
    <property type="project" value="InterPro"/>
</dbReference>
<dbReference type="PRINTS" id="PR00385">
    <property type="entry name" value="P450"/>
</dbReference>
<sequence length="500" mass="54729">MRLRGVAVAAGFVVGIGPGGVTADISRITVLSGGHRVLGHLAELRDDRLGLLRRAAQEIDRIAVLRVLHRRVVLINAPSLIHEVLVEKAKSFDKPLSTRVSLMPLVGAGLVSSKGDARWRRHRRLLAPLFTQAELARFGEVMVDSAAQVAARWQDGAEVPVMHEAVRIAMAAIARALFSADDLDLADAMSEPLTRTLGWTGYYATSLPLMAQLVLGRLLAGLSRRLGDRGAAAIERLAARLERPLLLPGARTAALRADVARIEARLLPLLAARRASGETAKDLLDLLIRACDDQGHLGDQDLRDEIMTFFGAGNETTASAIAWTLDLLDRNPEARLELEREVDALAGRRPAVSDLPRLPLTARAFKEALRLYPPIYMFARESVEATTVGGYHLPAGTSIYIAPYMLHRRPDLYPEPERFDLGRFSPEAEASRPRLSWLPFGTGPRVCIGAAFAMLEGVLVLATLIERFRFERVSAGPVVPLPFVTLRPAGDMPMRVRRRA</sequence>
<dbReference type="InterPro" id="IPR017972">
    <property type="entry name" value="Cyt_P450_CS"/>
</dbReference>
<dbReference type="AlphaFoldDB" id="A0A1I2IF75"/>
<evidence type="ECO:0000256" key="4">
    <source>
        <dbReference type="ARBA" id="ARBA00023002"/>
    </source>
</evidence>
<dbReference type="GO" id="GO:0004497">
    <property type="term" value="F:monooxygenase activity"/>
    <property type="evidence" value="ECO:0007669"/>
    <property type="project" value="UniProtKB-KW"/>
</dbReference>
<dbReference type="Gene3D" id="1.10.630.10">
    <property type="entry name" value="Cytochrome P450"/>
    <property type="match status" value="1"/>
</dbReference>
<dbReference type="OrthoDB" id="5290182at2"/>
<keyword evidence="3 7" id="KW-0479">Metal-binding</keyword>
<organism evidence="9 10">
    <name type="scientific">Nannocystis exedens</name>
    <dbReference type="NCBI Taxonomy" id="54"/>
    <lineage>
        <taxon>Bacteria</taxon>
        <taxon>Pseudomonadati</taxon>
        <taxon>Myxococcota</taxon>
        <taxon>Polyangia</taxon>
        <taxon>Nannocystales</taxon>
        <taxon>Nannocystaceae</taxon>
        <taxon>Nannocystis</taxon>
    </lineage>
</organism>
<dbReference type="EMBL" id="FOMX01000065">
    <property type="protein sequence ID" value="SFF41052.1"/>
    <property type="molecule type" value="Genomic_DNA"/>
</dbReference>
<keyword evidence="2 7" id="KW-0349">Heme</keyword>
<dbReference type="SUPFAM" id="SSF48264">
    <property type="entry name" value="Cytochrome P450"/>
    <property type="match status" value="1"/>
</dbReference>
<dbReference type="InterPro" id="IPR001128">
    <property type="entry name" value="Cyt_P450"/>
</dbReference>
<evidence type="ECO:0000256" key="2">
    <source>
        <dbReference type="ARBA" id="ARBA00022617"/>
    </source>
</evidence>
<comment type="similarity">
    <text evidence="1 8">Belongs to the cytochrome P450 family.</text>
</comment>
<name>A0A1I2IF75_9BACT</name>
<dbReference type="InterPro" id="IPR050196">
    <property type="entry name" value="Cytochrome_P450_Monoox"/>
</dbReference>
<keyword evidence="6 8" id="KW-0503">Monooxygenase</keyword>
<dbReference type="STRING" id="54.SAMN02745121_08686"/>
<protein>
    <submittedName>
        <fullName evidence="9">Cytochrome P450</fullName>
    </submittedName>
</protein>
<dbReference type="Proteomes" id="UP000199400">
    <property type="component" value="Unassembled WGS sequence"/>
</dbReference>
<evidence type="ECO:0000256" key="6">
    <source>
        <dbReference type="ARBA" id="ARBA00023033"/>
    </source>
</evidence>
<dbReference type="PANTHER" id="PTHR24291">
    <property type="entry name" value="CYTOCHROME P450 FAMILY 4"/>
    <property type="match status" value="1"/>
</dbReference>
<comment type="cofactor">
    <cofactor evidence="7">
        <name>heme</name>
        <dbReference type="ChEBI" id="CHEBI:30413"/>
    </cofactor>
</comment>